<protein>
    <recommendedName>
        <fullName evidence="2">MoaB/Mog domain-containing protein</fullName>
    </recommendedName>
</protein>
<evidence type="ECO:0000256" key="1">
    <source>
        <dbReference type="SAM" id="MobiDB-lite"/>
    </source>
</evidence>
<organism evidence="3 4">
    <name type="scientific">Purpureocillium lilacinum</name>
    <name type="common">Paecilomyces lilacinus</name>
    <dbReference type="NCBI Taxonomy" id="33203"/>
    <lineage>
        <taxon>Eukaryota</taxon>
        <taxon>Fungi</taxon>
        <taxon>Dikarya</taxon>
        <taxon>Ascomycota</taxon>
        <taxon>Pezizomycotina</taxon>
        <taxon>Sordariomycetes</taxon>
        <taxon>Hypocreomycetidae</taxon>
        <taxon>Hypocreales</taxon>
        <taxon>Ophiocordycipitaceae</taxon>
        <taxon>Purpureocillium</taxon>
    </lineage>
</organism>
<dbReference type="PANTHER" id="PTHR47675:SF1">
    <property type="entry name" value="MOLYBDOPTERIN BINDING DOMAIN PROTEIN (AFU_ORTHOLOGUE AFUA_5G11210)"/>
    <property type="match status" value="1"/>
</dbReference>
<dbReference type="InterPro" id="IPR036425">
    <property type="entry name" value="MoaB/Mog-like_dom_sf"/>
</dbReference>
<name>A0A2U3E1H1_PURLI</name>
<evidence type="ECO:0000259" key="2">
    <source>
        <dbReference type="SMART" id="SM00852"/>
    </source>
</evidence>
<dbReference type="Proteomes" id="UP000245956">
    <property type="component" value="Unassembled WGS sequence"/>
</dbReference>
<dbReference type="SMART" id="SM00852">
    <property type="entry name" value="MoCF_biosynth"/>
    <property type="match status" value="1"/>
</dbReference>
<reference evidence="3 4" key="1">
    <citation type="journal article" date="2016" name="Front. Microbiol.">
        <title>Genome and transcriptome sequences reveal the specific parasitism of the nematophagous Purpureocillium lilacinum 36-1.</title>
        <authorList>
            <person name="Xie J."/>
            <person name="Li S."/>
            <person name="Mo C."/>
            <person name="Xiao X."/>
            <person name="Peng D."/>
            <person name="Wang G."/>
            <person name="Xiao Y."/>
        </authorList>
    </citation>
    <scope>NUCLEOTIDE SEQUENCE [LARGE SCALE GENOMIC DNA]</scope>
    <source>
        <strain evidence="3 4">36-1</strain>
    </source>
</reference>
<evidence type="ECO:0000313" key="4">
    <source>
        <dbReference type="Proteomes" id="UP000245956"/>
    </source>
</evidence>
<accession>A0A2U3E1H1</accession>
<feature type="domain" description="MoaB/Mog" evidence="2">
    <location>
        <begin position="48"/>
        <end position="228"/>
    </location>
</feature>
<dbReference type="InterPro" id="IPR001453">
    <property type="entry name" value="MoaB/Mog_dom"/>
</dbReference>
<comment type="caution">
    <text evidence="3">The sequence shown here is derived from an EMBL/GenBank/DDBJ whole genome shotgun (WGS) entry which is preliminary data.</text>
</comment>
<dbReference type="Pfam" id="PF24102">
    <property type="entry name" value="FLAD1_M"/>
    <property type="match status" value="1"/>
</dbReference>
<dbReference type="Pfam" id="PF00994">
    <property type="entry name" value="MoCF_biosynth"/>
    <property type="match status" value="1"/>
</dbReference>
<dbReference type="AlphaFoldDB" id="A0A2U3E1H1"/>
<dbReference type="SUPFAM" id="SSF53218">
    <property type="entry name" value="Molybdenum cofactor biosynthesis proteins"/>
    <property type="match status" value="1"/>
</dbReference>
<feature type="region of interest" description="Disordered" evidence="1">
    <location>
        <begin position="306"/>
        <end position="337"/>
    </location>
</feature>
<proteinExistence type="predicted"/>
<dbReference type="Gene3D" id="3.40.980.10">
    <property type="entry name" value="MoaB/Mog-like domain"/>
    <property type="match status" value="1"/>
</dbReference>
<dbReference type="GO" id="GO:0042726">
    <property type="term" value="P:flavin-containing compound metabolic process"/>
    <property type="evidence" value="ECO:0007669"/>
    <property type="project" value="TreeGrafter"/>
</dbReference>
<sequence length="490" mass="53525">MFSRLSQVARHLSGPTSSLFTQSVQRQRHSAIASMADERRTRTIHTAACLIIGDEVLGGKTVDTNSAYMAKWCFNLGINLKRVEVIEDDESEIVEAVRRMSDRYDFVVTSGGIGPTHDDITYQSIAKAFNLPLKLHQESFDRMKRMSRPHPSQPNFSWDVDSPALKAKLRMVELPTDEARDLSSQFIFPVEELWVPVSVVNGNVHILPGVPKLFVKLLDGLKPYVIPRLVDPEGKGTTRVLISTPLAESEVAAYLTQLAAKVEPKGVKVGSYPRWGRSRNTVTLVGRDQAYLESLVAEVEENVLGKRVTAEGEDDEPGSETDKDAAGYCRGGPAPVPSSGPLLAVGAGREPSSQASAPGSIESFAVPCCGREEKEMGDRSGAPSEIGILSQLTSCLGSLASFDTEPLPTCLEECQPRDGLQSRPAGYVQRRGKRNKQGVPEALRCWSSTQSSVQSVQTLPSAPRVPEMYQARRSDIASETRAFSSIVKLW</sequence>
<dbReference type="PANTHER" id="PTHR47675">
    <property type="entry name" value="MOLYBDOPTERIN BINDING DOMAIN PROTEIN (AFU_ORTHOLOGUE AFUA_5G11210)"/>
    <property type="match status" value="1"/>
</dbReference>
<dbReference type="CDD" id="cd00885">
    <property type="entry name" value="cinA"/>
    <property type="match status" value="1"/>
</dbReference>
<dbReference type="GO" id="GO:0047884">
    <property type="term" value="F:FAD diphosphatase activity"/>
    <property type="evidence" value="ECO:0007669"/>
    <property type="project" value="TreeGrafter"/>
</dbReference>
<dbReference type="InterPro" id="IPR056596">
    <property type="entry name" value="FLAD1_M"/>
</dbReference>
<evidence type="ECO:0000313" key="3">
    <source>
        <dbReference type="EMBL" id="PWI68326.1"/>
    </source>
</evidence>
<gene>
    <name evidence="3" type="ORF">PCL_02095</name>
</gene>
<dbReference type="EMBL" id="LCWV01000015">
    <property type="protein sequence ID" value="PWI68326.1"/>
    <property type="molecule type" value="Genomic_DNA"/>
</dbReference>